<feature type="signal peptide" evidence="5">
    <location>
        <begin position="1"/>
        <end position="18"/>
    </location>
</feature>
<accession>A0A6J4HKQ3</accession>
<sequence length="163" mass="18584">MRSLFLLLFLGAAGCWMATSASTTQTPSIVKPLNQAVSLKGKNTMNLDSYQWKNRLLLVFAPSENHAAYQQQMHLFEGQKSSFDERNLLVIDVLTERANRVEPQEAAKIRDRFNVSPEEFRVVLVGKDGTAKRRDNSPISPKVIFDTIDAMPMRRQEMRRSLN</sequence>
<dbReference type="Pfam" id="PF13778">
    <property type="entry name" value="DUF4174"/>
    <property type="match status" value="1"/>
</dbReference>
<evidence type="ECO:0000256" key="5">
    <source>
        <dbReference type="SAM" id="SignalP"/>
    </source>
</evidence>
<gene>
    <name evidence="7" type="ORF">AVDCRST_MAG92-788</name>
</gene>
<dbReference type="GO" id="GO:0030198">
    <property type="term" value="P:extracellular matrix organization"/>
    <property type="evidence" value="ECO:0007669"/>
    <property type="project" value="TreeGrafter"/>
</dbReference>
<protein>
    <recommendedName>
        <fullName evidence="6">DUF4174 domain-containing protein</fullName>
    </recommendedName>
</protein>
<dbReference type="PANTHER" id="PTHR46792:SF2">
    <property type="entry name" value="COILED-COIL DOMAIN-CONTAINING PROTEIN 80"/>
    <property type="match status" value="1"/>
</dbReference>
<dbReference type="EMBL" id="CADCTM010000107">
    <property type="protein sequence ID" value="CAA9225257.1"/>
    <property type="molecule type" value="Genomic_DNA"/>
</dbReference>
<feature type="domain" description="DUF4174" evidence="6">
    <location>
        <begin position="46"/>
        <end position="157"/>
    </location>
</feature>
<name>A0A6J4HKQ3_9CYAN</name>
<dbReference type="PANTHER" id="PTHR46792">
    <property type="entry name" value="COILED-COIL DOMAIN-CONTAINING PROTEIN 80"/>
    <property type="match status" value="1"/>
</dbReference>
<evidence type="ECO:0000256" key="4">
    <source>
        <dbReference type="ARBA" id="ARBA00022729"/>
    </source>
</evidence>
<evidence type="ECO:0000256" key="2">
    <source>
        <dbReference type="ARBA" id="ARBA00022525"/>
    </source>
</evidence>
<feature type="chain" id="PRO_5026893481" description="DUF4174 domain-containing protein" evidence="5">
    <location>
        <begin position="19"/>
        <end position="163"/>
    </location>
</feature>
<keyword evidence="2" id="KW-0964">Secreted</keyword>
<dbReference type="AlphaFoldDB" id="A0A6J4HKQ3"/>
<keyword evidence="4 5" id="KW-0732">Signal</keyword>
<keyword evidence="3" id="KW-0272">Extracellular matrix</keyword>
<evidence type="ECO:0000256" key="1">
    <source>
        <dbReference type="ARBA" id="ARBA00004498"/>
    </source>
</evidence>
<dbReference type="InterPro" id="IPR025232">
    <property type="entry name" value="DUF4174"/>
</dbReference>
<dbReference type="GO" id="GO:0005604">
    <property type="term" value="C:basement membrane"/>
    <property type="evidence" value="ECO:0007669"/>
    <property type="project" value="TreeGrafter"/>
</dbReference>
<evidence type="ECO:0000313" key="7">
    <source>
        <dbReference type="EMBL" id="CAA9225257.1"/>
    </source>
</evidence>
<organism evidence="7">
    <name type="scientific">uncultured Coleofasciculus sp</name>
    <dbReference type="NCBI Taxonomy" id="1267456"/>
    <lineage>
        <taxon>Bacteria</taxon>
        <taxon>Bacillati</taxon>
        <taxon>Cyanobacteriota</taxon>
        <taxon>Cyanophyceae</taxon>
        <taxon>Coleofasciculales</taxon>
        <taxon>Coleofasciculaceae</taxon>
        <taxon>Coleofasciculus</taxon>
        <taxon>environmental samples</taxon>
    </lineage>
</organism>
<evidence type="ECO:0000256" key="3">
    <source>
        <dbReference type="ARBA" id="ARBA00022530"/>
    </source>
</evidence>
<dbReference type="PROSITE" id="PS51257">
    <property type="entry name" value="PROKAR_LIPOPROTEIN"/>
    <property type="match status" value="1"/>
</dbReference>
<proteinExistence type="predicted"/>
<comment type="subcellular location">
    <subcellularLocation>
        <location evidence="1">Secreted</location>
        <location evidence="1">Extracellular space</location>
        <location evidence="1">Extracellular matrix</location>
    </subcellularLocation>
</comment>
<evidence type="ECO:0000259" key="6">
    <source>
        <dbReference type="Pfam" id="PF13778"/>
    </source>
</evidence>
<reference evidence="7" key="1">
    <citation type="submission" date="2020-02" db="EMBL/GenBank/DDBJ databases">
        <authorList>
            <person name="Meier V. D."/>
        </authorList>
    </citation>
    <scope>NUCLEOTIDE SEQUENCE</scope>
    <source>
        <strain evidence="7">AVDCRST_MAG92</strain>
    </source>
</reference>
<dbReference type="GO" id="GO:0010811">
    <property type="term" value="P:positive regulation of cell-substrate adhesion"/>
    <property type="evidence" value="ECO:0007669"/>
    <property type="project" value="TreeGrafter"/>
</dbReference>